<dbReference type="Pfam" id="PF04466">
    <property type="entry name" value="Terminase_3"/>
    <property type="match status" value="1"/>
</dbReference>
<dbReference type="Gene3D" id="3.40.50.300">
    <property type="entry name" value="P-loop containing nucleotide triphosphate hydrolases"/>
    <property type="match status" value="1"/>
</dbReference>
<sequence>MANPYFKPLIRKARYKVLYGGRGSGKSYFLAELAVEVSRRIGTVILCAREFQGSLDDSVYQLLIETIERLGYADEFDILKSTITHKGTGAKFVFYGIKNNVTKIKSIQGVGVCWVEEAEAVTKNSWDVLIPSIRGDKNAEIWVSFNPKNILDDTYQRFIVHPPQDSIVLKANYDINPHFADTPLLADMLECKERDEDLYRHIWLGEPVADSELAIIKPSWIEAAIDAHEKLGFSAAGRRILGFDVADEGDDANATVLRHGSVVTDMRQWRGQDVIYSADKVYLYAQEQNIDRIVYDNIGVGAGVKAQFRRKNGKVQTLGFNAGGAVYKPDAKYTDDKKNRDMFANIKAQAWWMVRDRFYKTWRAVHHGDSYPEDQLISLSNSLHELEYLTAELSRPQVDYDQNGRVRAESKKDMKKRGIPSPNRADALVMAFAPVQGGLNINPKILSGL</sequence>
<dbReference type="NCBIfam" id="TIGR01547">
    <property type="entry name" value="phage_term_2"/>
    <property type="match status" value="1"/>
</dbReference>
<evidence type="ECO:0000313" key="3">
    <source>
        <dbReference type="EMBL" id="MEQ3509755.1"/>
    </source>
</evidence>
<evidence type="ECO:0000259" key="1">
    <source>
        <dbReference type="Pfam" id="PF04466"/>
    </source>
</evidence>
<proteinExistence type="predicted"/>
<dbReference type="Gene3D" id="3.30.420.240">
    <property type="match status" value="1"/>
</dbReference>
<dbReference type="Pfam" id="PF17288">
    <property type="entry name" value="Terminase_3C"/>
    <property type="match status" value="1"/>
</dbReference>
<dbReference type="EMBL" id="JBECZB010000001">
    <property type="protein sequence ID" value="MEQ3509755.1"/>
    <property type="molecule type" value="Genomic_DNA"/>
</dbReference>
<dbReference type="RefSeq" id="WP_349271944.1">
    <property type="nucleotide sequence ID" value="NZ_JBECZB010000001.1"/>
</dbReference>
<dbReference type="InterPro" id="IPR035412">
    <property type="entry name" value="Terminase_L_N"/>
</dbReference>
<dbReference type="Proteomes" id="UP001447151">
    <property type="component" value="Unassembled WGS sequence"/>
</dbReference>
<dbReference type="InterPro" id="IPR027417">
    <property type="entry name" value="P-loop_NTPase"/>
</dbReference>
<dbReference type="PANTHER" id="PTHR39184">
    <property type="match status" value="1"/>
</dbReference>
<dbReference type="InterPro" id="IPR052380">
    <property type="entry name" value="Viral_DNA_packaging_terminase"/>
</dbReference>
<gene>
    <name evidence="3" type="ORF">ABM124_00140</name>
</gene>
<dbReference type="InterPro" id="IPR035413">
    <property type="entry name" value="Terminase_L_C"/>
</dbReference>
<evidence type="ECO:0000259" key="2">
    <source>
        <dbReference type="Pfam" id="PF17288"/>
    </source>
</evidence>
<evidence type="ECO:0000313" key="4">
    <source>
        <dbReference type="Proteomes" id="UP001447151"/>
    </source>
</evidence>
<reference evidence="3 4" key="1">
    <citation type="submission" date="2024-05" db="EMBL/GenBank/DDBJ databases">
        <authorList>
            <person name="Matzinger S.R."/>
            <person name="Bankers L."/>
            <person name="Rossheim A."/>
            <person name="Hetherington-Rauth M.C."/>
            <person name="Smith A."/>
            <person name="Baird S."/>
            <person name="Polanco D."/>
        </authorList>
    </citation>
    <scope>NUCLEOTIDE SEQUENCE [LARGE SCALE GENOMIC DNA]</scope>
    <source>
        <strain evidence="3 4">2024CJ-00066</strain>
    </source>
</reference>
<keyword evidence="4" id="KW-1185">Reference proteome</keyword>
<accession>A0ABV1JGZ3</accession>
<protein>
    <submittedName>
        <fullName evidence="3">PBSX family phage terminase large subunit</fullName>
    </submittedName>
</protein>
<feature type="domain" description="Phage terminase large subunit N-terminal" evidence="1">
    <location>
        <begin position="13"/>
        <end position="206"/>
    </location>
</feature>
<comment type="caution">
    <text evidence="3">The sequence shown here is derived from an EMBL/GenBank/DDBJ whole genome shotgun (WGS) entry which is preliminary data.</text>
</comment>
<dbReference type="PANTHER" id="PTHR39184:SF1">
    <property type="entry name" value="PBSX PHAGE TERMINASE LARGE SUBUNIT"/>
    <property type="match status" value="1"/>
</dbReference>
<organism evidence="3 4">
    <name type="scientific">Neisseria polysaccharea</name>
    <dbReference type="NCBI Taxonomy" id="489"/>
    <lineage>
        <taxon>Bacteria</taxon>
        <taxon>Pseudomonadati</taxon>
        <taxon>Pseudomonadota</taxon>
        <taxon>Betaproteobacteria</taxon>
        <taxon>Neisseriales</taxon>
        <taxon>Neisseriaceae</taxon>
        <taxon>Neisseria</taxon>
    </lineage>
</organism>
<name>A0ABV1JGZ3_NEIPO</name>
<dbReference type="InterPro" id="IPR006437">
    <property type="entry name" value="Phage_terminase_lsu"/>
</dbReference>
<feature type="domain" description="Phage terminase large subunit C-terminal" evidence="2">
    <location>
        <begin position="333"/>
        <end position="433"/>
    </location>
</feature>